<dbReference type="KEGG" id="mpq:ABA45_09465"/>
<protein>
    <recommendedName>
        <fullName evidence="4">DUF192 domain-containing protein</fullName>
    </recommendedName>
</protein>
<dbReference type="PATRIC" id="fig|330734.3.peg.1990"/>
<dbReference type="RefSeq" id="WP_048385626.1">
    <property type="nucleotide sequence ID" value="NZ_CP011494.1"/>
</dbReference>
<evidence type="ECO:0008006" key="4">
    <source>
        <dbReference type="Google" id="ProtNLM"/>
    </source>
</evidence>
<feature type="signal peptide" evidence="1">
    <location>
        <begin position="1"/>
        <end position="28"/>
    </location>
</feature>
<proteinExistence type="predicted"/>
<dbReference type="AlphaFoldDB" id="A0A0H4I4C0"/>
<keyword evidence="1" id="KW-0732">Signal</keyword>
<evidence type="ECO:0000313" key="2">
    <source>
        <dbReference type="EMBL" id="AKO52608.1"/>
    </source>
</evidence>
<dbReference type="Gene3D" id="2.60.120.1140">
    <property type="entry name" value="Protein of unknown function DUF192"/>
    <property type="match status" value="1"/>
</dbReference>
<reference evidence="2 3" key="1">
    <citation type="submission" date="2015-05" db="EMBL/GenBank/DDBJ databases">
        <title>Complete genome of Marinobacter psychrophilus strain 20041T isolated from sea-ice of the Canadian Basin.</title>
        <authorList>
            <person name="Song L."/>
            <person name="Ren L."/>
            <person name="Yu Y."/>
            <person name="Wang X."/>
        </authorList>
    </citation>
    <scope>NUCLEOTIDE SEQUENCE [LARGE SCALE GENOMIC DNA]</scope>
    <source>
        <strain evidence="2 3">20041</strain>
    </source>
</reference>
<evidence type="ECO:0000313" key="3">
    <source>
        <dbReference type="Proteomes" id="UP000036406"/>
    </source>
</evidence>
<dbReference type="PANTHER" id="PTHR37953:SF1">
    <property type="entry name" value="UPF0127 PROTEIN MJ1496"/>
    <property type="match status" value="1"/>
</dbReference>
<dbReference type="Pfam" id="PF02643">
    <property type="entry name" value="DUF192"/>
    <property type="match status" value="1"/>
</dbReference>
<dbReference type="InterPro" id="IPR003795">
    <property type="entry name" value="DUF192"/>
</dbReference>
<name>A0A0H4I4C0_9GAMM</name>
<feature type="chain" id="PRO_5005206063" description="DUF192 domain-containing protein" evidence="1">
    <location>
        <begin position="29"/>
        <end position="170"/>
    </location>
</feature>
<gene>
    <name evidence="2" type="ORF">ABA45_09465</name>
</gene>
<sequence length="170" mass="18440">MNLVASKPKLIALSVSLLMVACTTGAQALESQVLPAQSACFVSKEQSVSVSLEWAETAEQRRIGLMGRDKLEEHSGMLFDYNSLQSAENSFWMRNTLIALDIAYVNEQGSIVAINRMAPCKSVAASNCPIYPAGAEFVQAIEMNAGFFSRYQLTLGDRLQTAPALCASRP</sequence>
<organism evidence="2 3">
    <name type="scientific">Marinobacter psychrophilus</name>
    <dbReference type="NCBI Taxonomy" id="330734"/>
    <lineage>
        <taxon>Bacteria</taxon>
        <taxon>Pseudomonadati</taxon>
        <taxon>Pseudomonadota</taxon>
        <taxon>Gammaproteobacteria</taxon>
        <taxon>Pseudomonadales</taxon>
        <taxon>Marinobacteraceae</taxon>
        <taxon>Marinobacter</taxon>
    </lineage>
</organism>
<evidence type="ECO:0000256" key="1">
    <source>
        <dbReference type="SAM" id="SignalP"/>
    </source>
</evidence>
<dbReference type="PROSITE" id="PS51257">
    <property type="entry name" value="PROKAR_LIPOPROTEIN"/>
    <property type="match status" value="1"/>
</dbReference>
<accession>A0A0H4I4C0</accession>
<dbReference type="EMBL" id="CP011494">
    <property type="protein sequence ID" value="AKO52608.1"/>
    <property type="molecule type" value="Genomic_DNA"/>
</dbReference>
<dbReference type="PANTHER" id="PTHR37953">
    <property type="entry name" value="UPF0127 PROTEIN MJ1496"/>
    <property type="match status" value="1"/>
</dbReference>
<keyword evidence="3" id="KW-1185">Reference proteome</keyword>
<dbReference type="STRING" id="330734.ABA45_09465"/>
<dbReference type="InterPro" id="IPR038695">
    <property type="entry name" value="Saro_0823-like_sf"/>
</dbReference>
<dbReference type="Proteomes" id="UP000036406">
    <property type="component" value="Chromosome"/>
</dbReference>